<keyword evidence="1" id="KW-1133">Transmembrane helix</keyword>
<feature type="transmembrane region" description="Helical" evidence="1">
    <location>
        <begin position="178"/>
        <end position="195"/>
    </location>
</feature>
<organism evidence="2 3">
    <name type="scientific">Reticulibacter mediterranei</name>
    <dbReference type="NCBI Taxonomy" id="2778369"/>
    <lineage>
        <taxon>Bacteria</taxon>
        <taxon>Bacillati</taxon>
        <taxon>Chloroflexota</taxon>
        <taxon>Ktedonobacteria</taxon>
        <taxon>Ktedonobacterales</taxon>
        <taxon>Reticulibacteraceae</taxon>
        <taxon>Reticulibacter</taxon>
    </lineage>
</organism>
<feature type="transmembrane region" description="Helical" evidence="1">
    <location>
        <begin position="573"/>
        <end position="597"/>
    </location>
</feature>
<evidence type="ECO:0000313" key="2">
    <source>
        <dbReference type="EMBL" id="GHO94756.1"/>
    </source>
</evidence>
<feature type="transmembrane region" description="Helical" evidence="1">
    <location>
        <begin position="78"/>
        <end position="101"/>
    </location>
</feature>
<evidence type="ECO:0000313" key="3">
    <source>
        <dbReference type="Proteomes" id="UP000597444"/>
    </source>
</evidence>
<dbReference type="AlphaFoldDB" id="A0A8J3IR75"/>
<feature type="transmembrane region" description="Helical" evidence="1">
    <location>
        <begin position="627"/>
        <end position="647"/>
    </location>
</feature>
<dbReference type="EMBL" id="BNJK01000001">
    <property type="protein sequence ID" value="GHO94756.1"/>
    <property type="molecule type" value="Genomic_DNA"/>
</dbReference>
<gene>
    <name evidence="2" type="ORF">KSF_048040</name>
</gene>
<accession>A0A8J3IR75</accession>
<feature type="transmembrane region" description="Helical" evidence="1">
    <location>
        <begin position="31"/>
        <end position="57"/>
    </location>
</feature>
<feature type="transmembrane region" description="Helical" evidence="1">
    <location>
        <begin position="129"/>
        <end position="151"/>
    </location>
</feature>
<keyword evidence="1" id="KW-0812">Transmembrane</keyword>
<feature type="transmembrane region" description="Helical" evidence="1">
    <location>
        <begin position="215"/>
        <end position="240"/>
    </location>
</feature>
<keyword evidence="1" id="KW-0472">Membrane</keyword>
<feature type="transmembrane region" description="Helical" evidence="1">
    <location>
        <begin position="513"/>
        <end position="537"/>
    </location>
</feature>
<evidence type="ECO:0000256" key="1">
    <source>
        <dbReference type="SAM" id="Phobius"/>
    </source>
</evidence>
<name>A0A8J3IR75_9CHLR</name>
<comment type="caution">
    <text evidence="2">The sequence shown here is derived from an EMBL/GenBank/DDBJ whole genome shotgun (WGS) entry which is preliminary data.</text>
</comment>
<sequence>MIGQIFLACLLPALMEVSPTTELRLRLSAAHLPLLSIASQVFLLLLFFVHLMARALVERQADTLAVLHHRGASVRQMLVSLLPQSAGAALFACLISPPLAYLSATSLFPGRHLLQAFWHNPLPFFLHTWHYASGTMLLSLGIIVATLYYTLHRTMPRLHNEAVREIEPPHKEHVKLEILLALIGLASYVLLLGLVRPRDSIIPAPFPLTAPFAPMLLFAGILPLCLRGIALLSMAGIQIMQPGYATTPMLTVMHRIRSPRGLARMTMLLVLAITFTIFALIFTTSQERRINDIAANVVGADFSGTLTTTSPSIQAVAAPYLHMRGATSVTVGAITSAMSDSASGDAIQIQAVDAATFARTALWPRQNPEVSLSQMMDQLIDQRLMATEFHVVPAIVDNPTMQMFSLHPGMAFSLYEHTTPNKTARAVRYVVLASVAHIPGTSNGMLVDYQSLINYRIKNGLAILPLNHVWLRTSNDEATLKYVRKTLTNSLRLDNLLDRRFLLSSLQADPLAMLAQSMLSIGAAITFLLALFSNILAIRAGTTKLQVNRALLHALETEPGRVASLLIWEQASAYLMALLPGMLIGLLLAATFIPILLNHLPLHTTTSVGVTSYASQQMLSAQVVVPLPLGIALGVCLLLIPLALMLLSRMLARPAFSHVLHVTDTY</sequence>
<proteinExistence type="predicted"/>
<dbReference type="Proteomes" id="UP000597444">
    <property type="component" value="Unassembled WGS sequence"/>
</dbReference>
<feature type="transmembrane region" description="Helical" evidence="1">
    <location>
        <begin position="261"/>
        <end position="282"/>
    </location>
</feature>
<reference evidence="2" key="1">
    <citation type="submission" date="2020-10" db="EMBL/GenBank/DDBJ databases">
        <title>Taxonomic study of unclassified bacteria belonging to the class Ktedonobacteria.</title>
        <authorList>
            <person name="Yabe S."/>
            <person name="Wang C.M."/>
            <person name="Zheng Y."/>
            <person name="Sakai Y."/>
            <person name="Cavaletti L."/>
            <person name="Monciardini P."/>
            <person name="Donadio S."/>
        </authorList>
    </citation>
    <scope>NUCLEOTIDE SEQUENCE</scope>
    <source>
        <strain evidence="2">ID150040</strain>
    </source>
</reference>
<keyword evidence="3" id="KW-1185">Reference proteome</keyword>
<protein>
    <recommendedName>
        <fullName evidence="4">ABC3 transporter permease protein domain-containing protein</fullName>
    </recommendedName>
</protein>
<evidence type="ECO:0008006" key="4">
    <source>
        <dbReference type="Google" id="ProtNLM"/>
    </source>
</evidence>